<dbReference type="Gene3D" id="3.40.1010.10">
    <property type="entry name" value="Cobalt-precorrin-4 Transmethylase, Domain 1"/>
    <property type="match status" value="1"/>
</dbReference>
<evidence type="ECO:0000256" key="6">
    <source>
        <dbReference type="ARBA" id="ARBA00023002"/>
    </source>
</evidence>
<evidence type="ECO:0000256" key="12">
    <source>
        <dbReference type="PIRSR" id="PIRSR036426-1"/>
    </source>
</evidence>
<dbReference type="InterPro" id="IPR050161">
    <property type="entry name" value="Siro_Cobalamin_biosynth"/>
</dbReference>
<dbReference type="GO" id="GO:0004851">
    <property type="term" value="F:uroporphyrin-III C-methyltransferase activity"/>
    <property type="evidence" value="ECO:0007669"/>
    <property type="project" value="InterPro"/>
</dbReference>
<keyword evidence="6" id="KW-0560">Oxidoreductase</keyword>
<protein>
    <submittedName>
        <fullName evidence="14">Uroporphyrinogen-III C-methyltransferase</fullName>
    </submittedName>
</protein>
<dbReference type="NCBIfam" id="TIGR01469">
    <property type="entry name" value="cobA_cysG_Cterm"/>
    <property type="match status" value="1"/>
</dbReference>
<dbReference type="Gene3D" id="3.40.50.720">
    <property type="entry name" value="NAD(P)-binding Rossmann-like Domain"/>
    <property type="match status" value="1"/>
</dbReference>
<keyword evidence="15" id="KW-1185">Reference proteome</keyword>
<evidence type="ECO:0000313" key="15">
    <source>
        <dbReference type="Proteomes" id="UP000321769"/>
    </source>
</evidence>
<keyword evidence="10" id="KW-0511">Multifunctional enzyme</keyword>
<keyword evidence="8" id="KW-0456">Lyase</keyword>
<comment type="pathway">
    <text evidence="1">Porphyrin-containing compound metabolism; siroheme biosynthesis; sirohydrochlorin from precorrin-2: step 1/1.</text>
</comment>
<evidence type="ECO:0000256" key="1">
    <source>
        <dbReference type="ARBA" id="ARBA00005010"/>
    </source>
</evidence>
<evidence type="ECO:0000259" key="13">
    <source>
        <dbReference type="Pfam" id="PF00590"/>
    </source>
</evidence>
<dbReference type="InterPro" id="IPR035996">
    <property type="entry name" value="4pyrrol_Methylase_sf"/>
</dbReference>
<dbReference type="InterPro" id="IPR000878">
    <property type="entry name" value="4pyrrol_Mease"/>
</dbReference>
<dbReference type="UniPathway" id="UPA00262">
    <property type="reaction ID" value="UER00222"/>
</dbReference>
<dbReference type="FunFam" id="3.40.1010.10:FF:000001">
    <property type="entry name" value="Siroheme synthase"/>
    <property type="match status" value="1"/>
</dbReference>
<dbReference type="InterPro" id="IPR014777">
    <property type="entry name" value="4pyrrole_Mease_sub1"/>
</dbReference>
<evidence type="ECO:0000256" key="7">
    <source>
        <dbReference type="ARBA" id="ARBA00023027"/>
    </source>
</evidence>
<reference evidence="14 15" key="1">
    <citation type="submission" date="2019-07" db="EMBL/GenBank/DDBJ databases">
        <title>Whole genome shotgun sequence of Aeromicrobium flavum NBRC 107625.</title>
        <authorList>
            <person name="Hosoyama A."/>
            <person name="Uohara A."/>
            <person name="Ohji S."/>
            <person name="Ichikawa N."/>
        </authorList>
    </citation>
    <scope>NUCLEOTIDE SEQUENCE [LARGE SCALE GENOMIC DNA]</scope>
    <source>
        <strain evidence="14 15">NBRC 107625</strain>
    </source>
</reference>
<dbReference type="PIRSF" id="PIRSF036426">
    <property type="entry name" value="Sirohaem_synth"/>
    <property type="match status" value="1"/>
</dbReference>
<dbReference type="RefSeq" id="WP_146826863.1">
    <property type="nucleotide sequence ID" value="NZ_BAAAYQ010000001.1"/>
</dbReference>
<dbReference type="NCBIfam" id="TIGR01470">
    <property type="entry name" value="cysG_Nterm"/>
    <property type="match status" value="1"/>
</dbReference>
<evidence type="ECO:0000256" key="11">
    <source>
        <dbReference type="ARBA" id="ARBA00047561"/>
    </source>
</evidence>
<feature type="active site" description="Proton donor" evidence="12">
    <location>
        <position position="215"/>
    </location>
</feature>
<dbReference type="InterPro" id="IPR012409">
    <property type="entry name" value="Sirohaem_synth"/>
</dbReference>
<keyword evidence="2" id="KW-0169">Cobalamin biosynthesis</keyword>
<gene>
    <name evidence="14" type="ORF">AFL01nite_14210</name>
</gene>
<evidence type="ECO:0000256" key="2">
    <source>
        <dbReference type="ARBA" id="ARBA00022573"/>
    </source>
</evidence>
<dbReference type="SUPFAM" id="SSF53790">
    <property type="entry name" value="Tetrapyrrole methylase"/>
    <property type="match status" value="1"/>
</dbReference>
<name>A0A512HUH5_9ACTN</name>
<keyword evidence="4 14" id="KW-0808">Transferase</keyword>
<sequence>MSIFPLGLRLSGRRVLVVGGGHVATRRAFALAEAGADVHVVSPAVSDSLASAIGRGTITWHQRGYRSGDLEGAWLVQTATDVAAVDDQVAADAESRQVFCLKGGDPERATAWTPAVARVDDVTIAVSGGGDAGRAAALRDALATALQTGDLPLRHRTHARGLVALVGGGPGDPGLLTSRGRRLLAEADVVVFDRLAPQSVLAELAPDVEVIDVGKQPDHHPIPQEQINALLVDRAREGKVVVRLKGGDPYVFGRGGEELLACREAGVEVEVVPGVTSAIAVAAAAGIPVTHRGVARGFSVITGHEAVGELPHRGDHTLVMLMGVKRLRSTAEELIAAGHDPHTPAAVVERGFSPDQRTTIATLGTIADRAADAQAPAITIIGDVVSLAAATTGSVGAPPTS</sequence>
<dbReference type="GO" id="GO:0051287">
    <property type="term" value="F:NAD binding"/>
    <property type="evidence" value="ECO:0007669"/>
    <property type="project" value="InterPro"/>
</dbReference>
<keyword evidence="3 14" id="KW-0489">Methyltransferase</keyword>
<evidence type="ECO:0000256" key="9">
    <source>
        <dbReference type="ARBA" id="ARBA00023244"/>
    </source>
</evidence>
<dbReference type="Gene3D" id="3.30.950.10">
    <property type="entry name" value="Methyltransferase, Cobalt-precorrin-4 Transmethylase, Domain 2"/>
    <property type="match status" value="1"/>
</dbReference>
<dbReference type="GO" id="GO:0043115">
    <property type="term" value="F:precorrin-2 dehydrogenase activity"/>
    <property type="evidence" value="ECO:0007669"/>
    <property type="project" value="UniProtKB-EC"/>
</dbReference>
<evidence type="ECO:0000256" key="8">
    <source>
        <dbReference type="ARBA" id="ARBA00023239"/>
    </source>
</evidence>
<proteinExistence type="predicted"/>
<comment type="catalytic activity">
    <reaction evidence="11">
        <text>precorrin-2 + NAD(+) = sirohydrochlorin + NADH + 2 H(+)</text>
        <dbReference type="Rhea" id="RHEA:15613"/>
        <dbReference type="ChEBI" id="CHEBI:15378"/>
        <dbReference type="ChEBI" id="CHEBI:57540"/>
        <dbReference type="ChEBI" id="CHEBI:57945"/>
        <dbReference type="ChEBI" id="CHEBI:58351"/>
        <dbReference type="ChEBI" id="CHEBI:58827"/>
        <dbReference type="EC" id="1.3.1.76"/>
    </reaction>
</comment>
<dbReference type="InterPro" id="IPR006366">
    <property type="entry name" value="CobA/CysG_C"/>
</dbReference>
<keyword evidence="9" id="KW-0627">Porphyrin biosynthesis</keyword>
<dbReference type="Proteomes" id="UP000321769">
    <property type="component" value="Unassembled WGS sequence"/>
</dbReference>
<dbReference type="GO" id="GO:0019354">
    <property type="term" value="P:siroheme biosynthetic process"/>
    <property type="evidence" value="ECO:0007669"/>
    <property type="project" value="UniProtKB-UniPathway"/>
</dbReference>
<organism evidence="14 15">
    <name type="scientific">Aeromicrobium flavum</name>
    <dbReference type="NCBI Taxonomy" id="416568"/>
    <lineage>
        <taxon>Bacteria</taxon>
        <taxon>Bacillati</taxon>
        <taxon>Actinomycetota</taxon>
        <taxon>Actinomycetes</taxon>
        <taxon>Propionibacteriales</taxon>
        <taxon>Nocardioidaceae</taxon>
        <taxon>Aeromicrobium</taxon>
    </lineage>
</organism>
<dbReference type="NCBIfam" id="NF004790">
    <property type="entry name" value="PRK06136.1"/>
    <property type="match status" value="1"/>
</dbReference>
<dbReference type="Pfam" id="PF00590">
    <property type="entry name" value="TP_methylase"/>
    <property type="match status" value="1"/>
</dbReference>
<dbReference type="InterPro" id="IPR014776">
    <property type="entry name" value="4pyrrole_Mease_sub2"/>
</dbReference>
<accession>A0A512HUH5</accession>
<feature type="domain" description="Tetrapyrrole methylase" evidence="13">
    <location>
        <begin position="163"/>
        <end position="366"/>
    </location>
</feature>
<comment type="caution">
    <text evidence="14">The sequence shown here is derived from an EMBL/GenBank/DDBJ whole genome shotgun (WGS) entry which is preliminary data.</text>
</comment>
<evidence type="ECO:0000256" key="5">
    <source>
        <dbReference type="ARBA" id="ARBA00022691"/>
    </source>
</evidence>
<dbReference type="AlphaFoldDB" id="A0A512HUH5"/>
<dbReference type="CDD" id="cd11642">
    <property type="entry name" value="SUMT"/>
    <property type="match status" value="1"/>
</dbReference>
<keyword evidence="5" id="KW-0949">S-adenosyl-L-methionine</keyword>
<keyword evidence="7" id="KW-0520">NAD</keyword>
<dbReference type="PANTHER" id="PTHR45790:SF3">
    <property type="entry name" value="S-ADENOSYL-L-METHIONINE-DEPENDENT UROPORPHYRINOGEN III METHYLTRANSFERASE, CHLOROPLASTIC"/>
    <property type="match status" value="1"/>
</dbReference>
<dbReference type="InterPro" id="IPR006367">
    <property type="entry name" value="Sirohaem_synthase_N"/>
</dbReference>
<evidence type="ECO:0000256" key="3">
    <source>
        <dbReference type="ARBA" id="ARBA00022603"/>
    </source>
</evidence>
<evidence type="ECO:0000256" key="10">
    <source>
        <dbReference type="ARBA" id="ARBA00023268"/>
    </source>
</evidence>
<dbReference type="InterPro" id="IPR036291">
    <property type="entry name" value="NAD(P)-bd_dom_sf"/>
</dbReference>
<evidence type="ECO:0000256" key="4">
    <source>
        <dbReference type="ARBA" id="ARBA00022679"/>
    </source>
</evidence>
<dbReference type="GO" id="GO:0009236">
    <property type="term" value="P:cobalamin biosynthetic process"/>
    <property type="evidence" value="ECO:0007669"/>
    <property type="project" value="UniProtKB-KW"/>
</dbReference>
<dbReference type="GO" id="GO:0051266">
    <property type="term" value="F:sirohydrochlorin ferrochelatase activity"/>
    <property type="evidence" value="ECO:0007669"/>
    <property type="project" value="InterPro"/>
</dbReference>
<dbReference type="Pfam" id="PF13241">
    <property type="entry name" value="NAD_binding_7"/>
    <property type="match status" value="1"/>
</dbReference>
<dbReference type="EMBL" id="BJZQ01000005">
    <property type="protein sequence ID" value="GEO89094.1"/>
    <property type="molecule type" value="Genomic_DNA"/>
</dbReference>
<dbReference type="OrthoDB" id="9815856at2"/>
<evidence type="ECO:0000313" key="14">
    <source>
        <dbReference type="EMBL" id="GEO89094.1"/>
    </source>
</evidence>
<dbReference type="GO" id="GO:0032259">
    <property type="term" value="P:methylation"/>
    <property type="evidence" value="ECO:0007669"/>
    <property type="project" value="UniProtKB-KW"/>
</dbReference>
<dbReference type="PANTHER" id="PTHR45790">
    <property type="entry name" value="SIROHEME SYNTHASE-RELATED"/>
    <property type="match status" value="1"/>
</dbReference>
<dbReference type="SUPFAM" id="SSF51735">
    <property type="entry name" value="NAD(P)-binding Rossmann-fold domains"/>
    <property type="match status" value="1"/>
</dbReference>
<feature type="active site" description="Proton acceptor" evidence="12">
    <location>
        <position position="193"/>
    </location>
</feature>